<dbReference type="AlphaFoldDB" id="A0A131ZSN9"/>
<dbReference type="Proteomes" id="UP000616769">
    <property type="component" value="Unassembled WGS sequence"/>
</dbReference>
<evidence type="ECO:0000256" key="2">
    <source>
        <dbReference type="ARBA" id="ARBA00023157"/>
    </source>
</evidence>
<dbReference type="PANTHER" id="PTHR23259:SF70">
    <property type="entry name" value="ACCESSORY GLAND PROTEIN ACP62F-RELATED"/>
    <property type="match status" value="1"/>
</dbReference>
<dbReference type="Gene3D" id="2.10.25.10">
    <property type="entry name" value="Laminin"/>
    <property type="match status" value="1"/>
</dbReference>
<dbReference type="CDD" id="cd19941">
    <property type="entry name" value="TIL"/>
    <property type="match status" value="1"/>
</dbReference>
<gene>
    <name evidence="3" type="ORF">QR98_0001360</name>
</gene>
<comment type="caution">
    <text evidence="3">The sequence shown here is derived from an EMBL/GenBank/DDBJ whole genome shotgun (WGS) entry which is preliminary data.</text>
</comment>
<keyword evidence="1" id="KW-0646">Protease inhibitor</keyword>
<evidence type="ECO:0000313" key="4">
    <source>
        <dbReference type="Proteomes" id="UP000616769"/>
    </source>
</evidence>
<protein>
    <submittedName>
        <fullName evidence="3">Chymotrypsin-elastase inhibitor ixodidin-like protein</fullName>
    </submittedName>
</protein>
<dbReference type="Pfam" id="PF01826">
    <property type="entry name" value="TIL"/>
    <property type="match status" value="1"/>
</dbReference>
<organism evidence="3 4">
    <name type="scientific">Sarcoptes scabiei</name>
    <name type="common">Itch mite</name>
    <name type="synonym">Acarus scabiei</name>
    <dbReference type="NCBI Taxonomy" id="52283"/>
    <lineage>
        <taxon>Eukaryota</taxon>
        <taxon>Metazoa</taxon>
        <taxon>Ecdysozoa</taxon>
        <taxon>Arthropoda</taxon>
        <taxon>Chelicerata</taxon>
        <taxon>Arachnida</taxon>
        <taxon>Acari</taxon>
        <taxon>Acariformes</taxon>
        <taxon>Sarcoptiformes</taxon>
        <taxon>Astigmata</taxon>
        <taxon>Psoroptidia</taxon>
        <taxon>Sarcoptoidea</taxon>
        <taxon>Sarcoptidae</taxon>
        <taxon>Sarcoptinae</taxon>
        <taxon>Sarcoptes</taxon>
    </lineage>
</organism>
<dbReference type="InterPro" id="IPR051368">
    <property type="entry name" value="SerProtInhib-TIL_Domain"/>
</dbReference>
<dbReference type="InterPro" id="IPR036084">
    <property type="entry name" value="Ser_inhib-like_sf"/>
</dbReference>
<dbReference type="OrthoDB" id="6477011at2759"/>
<sequence length="133" mass="15624">MNQNLLLLYLLAALSIFLLLGPSLARSNGIALRPGSQKGPRRYRCGYNRFWNQCGSSCPDTCQNYLIPRGCTLQCIQRCDCRPGYVLLHAKSNQCVPRNRCPNRKGIYRNGNRRYYQQSQRNQRNFQRPYYYY</sequence>
<proteinExistence type="predicted"/>
<dbReference type="VEuPathDB" id="VectorBase:SSCA001887"/>
<dbReference type="PANTHER" id="PTHR23259">
    <property type="entry name" value="RIDDLE"/>
    <property type="match status" value="1"/>
</dbReference>
<evidence type="ECO:0000313" key="3">
    <source>
        <dbReference type="EMBL" id="KPL94073.1"/>
    </source>
</evidence>
<reference evidence="3 4" key="1">
    <citation type="journal article" date="2015" name="Parasit. Vectors">
        <title>Draft genome of the scabies mite.</title>
        <authorList>
            <person name="Rider S.D.Jr."/>
            <person name="Morgan M.S."/>
            <person name="Arlian L.G."/>
        </authorList>
    </citation>
    <scope>NUCLEOTIDE SEQUENCE [LARGE SCALE GENOMIC DNA]</scope>
    <source>
        <strain evidence="3">Arlian Lab</strain>
    </source>
</reference>
<dbReference type="SUPFAM" id="SSF57567">
    <property type="entry name" value="Serine protease inhibitors"/>
    <property type="match status" value="1"/>
</dbReference>
<name>A0A131ZSN9_SARSC</name>
<accession>A0A131ZSN9</accession>
<keyword evidence="2" id="KW-1015">Disulfide bond</keyword>
<dbReference type="GO" id="GO:0030414">
    <property type="term" value="F:peptidase inhibitor activity"/>
    <property type="evidence" value="ECO:0007669"/>
    <property type="project" value="UniProtKB-KW"/>
</dbReference>
<dbReference type="EMBL" id="JXLN01000003">
    <property type="protein sequence ID" value="KPL94073.1"/>
    <property type="molecule type" value="Genomic_DNA"/>
</dbReference>
<dbReference type="InterPro" id="IPR002919">
    <property type="entry name" value="TIL_dom"/>
</dbReference>
<evidence type="ECO:0000256" key="1">
    <source>
        <dbReference type="ARBA" id="ARBA00022690"/>
    </source>
</evidence>